<name>A0A0F7ZIP5_9HYPO</name>
<protein>
    <submittedName>
        <fullName evidence="1">Uncharacterized protein</fullName>
    </submittedName>
</protein>
<accession>A0A0F7ZIP5</accession>
<dbReference type="AlphaFoldDB" id="A0A0F7ZIP5"/>
<keyword evidence="2" id="KW-1185">Reference proteome</keyword>
<evidence type="ECO:0000313" key="1">
    <source>
        <dbReference type="EMBL" id="KJZ68760.1"/>
    </source>
</evidence>
<dbReference type="EMBL" id="KQ030817">
    <property type="protein sequence ID" value="KJZ68760.1"/>
    <property type="molecule type" value="Genomic_DNA"/>
</dbReference>
<evidence type="ECO:0000313" key="2">
    <source>
        <dbReference type="Proteomes" id="UP000054481"/>
    </source>
</evidence>
<reference evidence="1 2" key="1">
    <citation type="journal article" date="2014" name="Genome Biol. Evol.">
        <title>Comparative genomics and transcriptomics analyses reveal divergent lifestyle features of nematode endoparasitic fungus Hirsutella minnesotensis.</title>
        <authorList>
            <person name="Lai Y."/>
            <person name="Liu K."/>
            <person name="Zhang X."/>
            <person name="Zhang X."/>
            <person name="Li K."/>
            <person name="Wang N."/>
            <person name="Shu C."/>
            <person name="Wu Y."/>
            <person name="Wang C."/>
            <person name="Bushley K.E."/>
            <person name="Xiang M."/>
            <person name="Liu X."/>
        </authorList>
    </citation>
    <scope>NUCLEOTIDE SEQUENCE [LARGE SCALE GENOMIC DNA]</scope>
    <source>
        <strain evidence="1 2">3608</strain>
    </source>
</reference>
<organism evidence="1 2">
    <name type="scientific">Hirsutella minnesotensis 3608</name>
    <dbReference type="NCBI Taxonomy" id="1043627"/>
    <lineage>
        <taxon>Eukaryota</taxon>
        <taxon>Fungi</taxon>
        <taxon>Dikarya</taxon>
        <taxon>Ascomycota</taxon>
        <taxon>Pezizomycotina</taxon>
        <taxon>Sordariomycetes</taxon>
        <taxon>Hypocreomycetidae</taxon>
        <taxon>Hypocreales</taxon>
        <taxon>Ophiocordycipitaceae</taxon>
        <taxon>Hirsutella</taxon>
    </lineage>
</organism>
<sequence>MAVSADVTFDPKGCNVIVHSDDANSPAVCAIRRYIEDNGGVFHDVRPIGGDPGLALSKTIANDYLKDGSSANSYCYIFIGAADRKIIKALKPSAEQVARLQGKQSRRLYGISVLGDVSGLTNDERAAYERDARDFDENFLKAKELEDIIECQSANANTAYDEAWAKQFVEGSMDPAADHRNDRE</sequence>
<dbReference type="Proteomes" id="UP000054481">
    <property type="component" value="Unassembled WGS sequence"/>
</dbReference>
<gene>
    <name evidence="1" type="ORF">HIM_11844</name>
</gene>
<proteinExistence type="predicted"/>